<dbReference type="Gene3D" id="3.40.640.10">
    <property type="entry name" value="Type I PLP-dependent aspartate aminotransferase-like (Major domain)"/>
    <property type="match status" value="1"/>
</dbReference>
<evidence type="ECO:0000256" key="9">
    <source>
        <dbReference type="ARBA" id="ARBA00023098"/>
    </source>
</evidence>
<dbReference type="RefSeq" id="XP_033668904.1">
    <property type="nucleotide sequence ID" value="XM_033805870.1"/>
</dbReference>
<evidence type="ECO:0000256" key="3">
    <source>
        <dbReference type="ARBA" id="ARBA00004991"/>
    </source>
</evidence>
<evidence type="ECO:0000256" key="2">
    <source>
        <dbReference type="ARBA" id="ARBA00004760"/>
    </source>
</evidence>
<evidence type="ECO:0000259" key="11">
    <source>
        <dbReference type="Pfam" id="PF00155"/>
    </source>
</evidence>
<dbReference type="AlphaFoldDB" id="A0A6A6CLK4"/>
<dbReference type="Gene3D" id="3.90.1150.10">
    <property type="entry name" value="Aspartate Aminotransferase, domain 1"/>
    <property type="match status" value="1"/>
</dbReference>
<evidence type="ECO:0000256" key="7">
    <source>
        <dbReference type="ARBA" id="ARBA00022898"/>
    </source>
</evidence>
<dbReference type="OrthoDB" id="3168162at2759"/>
<dbReference type="InterPro" id="IPR050087">
    <property type="entry name" value="AON_synthase_class-II"/>
</dbReference>
<evidence type="ECO:0000256" key="6">
    <source>
        <dbReference type="ARBA" id="ARBA00022679"/>
    </source>
</evidence>
<keyword evidence="13" id="KW-1185">Reference proteome</keyword>
<sequence>MDYSSTPGSTSLHVPDAVATAAANTLWLAEKTRDLLQRAPGSAVVVRYVRSSYQNDPVRSVVELLLFLLAVRYVLAPQYSPRKKGNHVELSEKEIDELVDEWIPEPLTEEQPELVQLGENLPVLHRDAPSGPKTKLRDGRTVTNLANYNHYNFSNDQQLVEYAVSTIKTYGVGPCSAPGFIGTFDVHLKLEKDIAAHFGTEDAIIYSQSFSTISSVISAFCKRGDIIVADRAVNFPIRKGIQASRSIVRWFEHNDMDDLERVLAKLVSEKRPLTRRFIITEALSENVGDMVNLPRLLELKHKYKFRIVLDETWSYGILGQTGRGVTELQNVDAANIDIIVGSLAGGIASGGGFSTGYQIMVEHQRLNSPAVTFSASLPTFLTTTASAVIDRLQSSDGARDLKTLRERIDSLRVQLDRSDWVTCTSAPENPVLHLTLKDQPIRNRRLTRSEQEFLLQECVDECLNNHSILITRLKNMPLMEGLHPRDVEKEFQP</sequence>
<keyword evidence="10" id="KW-0012">Acyltransferase</keyword>
<feature type="domain" description="Aminotransferase class I/classII large" evidence="11">
    <location>
        <begin position="149"/>
        <end position="472"/>
    </location>
</feature>
<dbReference type="PANTHER" id="PTHR13693:SF2">
    <property type="entry name" value="SERINE PALMITOYLTRANSFERASE 1"/>
    <property type="match status" value="1"/>
</dbReference>
<organism evidence="12 13">
    <name type="scientific">Zasmidium cellare ATCC 36951</name>
    <dbReference type="NCBI Taxonomy" id="1080233"/>
    <lineage>
        <taxon>Eukaryota</taxon>
        <taxon>Fungi</taxon>
        <taxon>Dikarya</taxon>
        <taxon>Ascomycota</taxon>
        <taxon>Pezizomycotina</taxon>
        <taxon>Dothideomycetes</taxon>
        <taxon>Dothideomycetidae</taxon>
        <taxon>Mycosphaerellales</taxon>
        <taxon>Mycosphaerellaceae</taxon>
        <taxon>Zasmidium</taxon>
    </lineage>
</organism>
<accession>A0A6A6CLK4</accession>
<dbReference type="EMBL" id="ML993591">
    <property type="protein sequence ID" value="KAF2168015.1"/>
    <property type="molecule type" value="Genomic_DNA"/>
</dbReference>
<dbReference type="GO" id="GO:0005783">
    <property type="term" value="C:endoplasmic reticulum"/>
    <property type="evidence" value="ECO:0007669"/>
    <property type="project" value="TreeGrafter"/>
</dbReference>
<evidence type="ECO:0000256" key="10">
    <source>
        <dbReference type="ARBA" id="ARBA00023315"/>
    </source>
</evidence>
<dbReference type="InterPro" id="IPR015421">
    <property type="entry name" value="PyrdxlP-dep_Trfase_major"/>
</dbReference>
<dbReference type="GO" id="GO:0016020">
    <property type="term" value="C:membrane"/>
    <property type="evidence" value="ECO:0007669"/>
    <property type="project" value="GOC"/>
</dbReference>
<evidence type="ECO:0000313" key="13">
    <source>
        <dbReference type="Proteomes" id="UP000799537"/>
    </source>
</evidence>
<protein>
    <recommendedName>
        <fullName evidence="5">serine C-palmitoyltransferase</fullName>
        <ecNumber evidence="5">2.3.1.50</ecNumber>
    </recommendedName>
</protein>
<dbReference type="GO" id="GO:0030170">
    <property type="term" value="F:pyridoxal phosphate binding"/>
    <property type="evidence" value="ECO:0007669"/>
    <property type="project" value="InterPro"/>
</dbReference>
<dbReference type="Proteomes" id="UP000799537">
    <property type="component" value="Unassembled WGS sequence"/>
</dbReference>
<dbReference type="GO" id="GO:0004758">
    <property type="term" value="F:serine C-palmitoyltransferase activity"/>
    <property type="evidence" value="ECO:0007669"/>
    <property type="project" value="TreeGrafter"/>
</dbReference>
<reference evidence="12" key="1">
    <citation type="journal article" date="2020" name="Stud. Mycol.">
        <title>101 Dothideomycetes genomes: a test case for predicting lifestyles and emergence of pathogens.</title>
        <authorList>
            <person name="Haridas S."/>
            <person name="Albert R."/>
            <person name="Binder M."/>
            <person name="Bloem J."/>
            <person name="Labutti K."/>
            <person name="Salamov A."/>
            <person name="Andreopoulos B."/>
            <person name="Baker S."/>
            <person name="Barry K."/>
            <person name="Bills G."/>
            <person name="Bluhm B."/>
            <person name="Cannon C."/>
            <person name="Castanera R."/>
            <person name="Culley D."/>
            <person name="Daum C."/>
            <person name="Ezra D."/>
            <person name="Gonzalez J."/>
            <person name="Henrissat B."/>
            <person name="Kuo A."/>
            <person name="Liang C."/>
            <person name="Lipzen A."/>
            <person name="Lutzoni F."/>
            <person name="Magnuson J."/>
            <person name="Mondo S."/>
            <person name="Nolan M."/>
            <person name="Ohm R."/>
            <person name="Pangilinan J."/>
            <person name="Park H.-J."/>
            <person name="Ramirez L."/>
            <person name="Alfaro M."/>
            <person name="Sun H."/>
            <person name="Tritt A."/>
            <person name="Yoshinaga Y."/>
            <person name="Zwiers L.-H."/>
            <person name="Turgeon B."/>
            <person name="Goodwin S."/>
            <person name="Spatafora J."/>
            <person name="Crous P."/>
            <person name="Grigoriev I."/>
        </authorList>
    </citation>
    <scope>NUCLEOTIDE SEQUENCE</scope>
    <source>
        <strain evidence="12">ATCC 36951</strain>
    </source>
</reference>
<gene>
    <name evidence="12" type="ORF">M409DRAFT_21462</name>
</gene>
<dbReference type="GO" id="GO:0046513">
    <property type="term" value="P:ceramide biosynthetic process"/>
    <property type="evidence" value="ECO:0007669"/>
    <property type="project" value="TreeGrafter"/>
</dbReference>
<dbReference type="PANTHER" id="PTHR13693">
    <property type="entry name" value="CLASS II AMINOTRANSFERASE/8-AMINO-7-OXONONANOATE SYNTHASE"/>
    <property type="match status" value="1"/>
</dbReference>
<dbReference type="GO" id="GO:0046512">
    <property type="term" value="P:sphingosine biosynthetic process"/>
    <property type="evidence" value="ECO:0007669"/>
    <property type="project" value="TreeGrafter"/>
</dbReference>
<keyword evidence="7" id="KW-0663">Pyridoxal phosphate</keyword>
<evidence type="ECO:0000313" key="12">
    <source>
        <dbReference type="EMBL" id="KAF2168015.1"/>
    </source>
</evidence>
<dbReference type="InterPro" id="IPR004839">
    <property type="entry name" value="Aminotransferase_I/II_large"/>
</dbReference>
<evidence type="ECO:0000256" key="8">
    <source>
        <dbReference type="ARBA" id="ARBA00022919"/>
    </source>
</evidence>
<comment type="pathway">
    <text evidence="3">Sphingolipid metabolism.</text>
</comment>
<keyword evidence="8" id="KW-0746">Sphingolipid metabolism</keyword>
<dbReference type="SUPFAM" id="SSF53383">
    <property type="entry name" value="PLP-dependent transferases"/>
    <property type="match status" value="1"/>
</dbReference>
<keyword evidence="6" id="KW-0808">Transferase</keyword>
<comment type="cofactor">
    <cofactor evidence="1">
        <name>pyridoxal 5'-phosphate</name>
        <dbReference type="ChEBI" id="CHEBI:597326"/>
    </cofactor>
</comment>
<dbReference type="InterPro" id="IPR015424">
    <property type="entry name" value="PyrdxlP-dep_Trfase"/>
</dbReference>
<evidence type="ECO:0000256" key="1">
    <source>
        <dbReference type="ARBA" id="ARBA00001933"/>
    </source>
</evidence>
<proteinExistence type="inferred from homology"/>
<dbReference type="EC" id="2.3.1.50" evidence="5"/>
<dbReference type="InterPro" id="IPR015422">
    <property type="entry name" value="PyrdxlP-dep_Trfase_small"/>
</dbReference>
<name>A0A6A6CLK4_ZASCE</name>
<dbReference type="Pfam" id="PF00155">
    <property type="entry name" value="Aminotran_1_2"/>
    <property type="match status" value="1"/>
</dbReference>
<evidence type="ECO:0000256" key="5">
    <source>
        <dbReference type="ARBA" id="ARBA00013220"/>
    </source>
</evidence>
<dbReference type="GeneID" id="54559142"/>
<comment type="similarity">
    <text evidence="4">Belongs to the class-II pyridoxal-phosphate-dependent aminotransferase family.</text>
</comment>
<evidence type="ECO:0000256" key="4">
    <source>
        <dbReference type="ARBA" id="ARBA00008392"/>
    </source>
</evidence>
<keyword evidence="9" id="KW-0443">Lipid metabolism</keyword>
<comment type="pathway">
    <text evidence="2">Lipid metabolism; sphingolipid metabolism.</text>
</comment>